<feature type="compositionally biased region" description="Acidic residues" evidence="1">
    <location>
        <begin position="65"/>
        <end position="75"/>
    </location>
</feature>
<evidence type="ECO:0000313" key="3">
    <source>
        <dbReference type="Proteomes" id="UP000494040"/>
    </source>
</evidence>
<sequence>MVNFSIPSTNLSSGRIPHRREEAQANIEKMETDFFTSFGFDLAEIKSERDTKSHKSASQVRTDAEEVADAEEKEEMPEKAFLTDTSADKLEEQTYRTDESAEKVNRSADRTDASVISLEKDVEWKCICDHTKNARISDLFRKFDAFKEVGDTRMNIWNVRKRQYISKFGPRLKDEIRRTVLPLPAEPVKEREINEDTIWLSDIDRQLLRFIHKPPISRLKTFNMNKIPGKAQHSNTEKDVEEQAVMERFDHVLKSAIKRADLIFTHALKEHLVKLRNLERQKYDTKLSIETENMKKEFENLMDRTLSKFKDELDKQHSLEIQNLKNSMSCELKNAVKQKEEDIKKLYAFDAEMKILDSVEKAQGKMRDFHRRCCQWMRKFQSQMKAEEKYKGHLTNTAYTKKTYDLLIKLKKQHRKNLLSLEMKHQKREKSLLTILVNLMCDLDESNHLNAMLNKEKTVGMELIKEIMREYQKFISYTLKEEPGQGEYLLSYQRMFQLQMDEILQGEDRNSEASSEDDGNLLLSKLKVKMDQKQRPPSQKSSSDDDALLINRPDFTESFVKFKSVQKIVKEAVDKALATPMDSETEIGKLLQTKDKVKDRFECTCPETNDPPPTYEFTEDELDRIPFGVSLVGRYISALDYLLKKRDYKPDQPIDKQKYLLKRQKKKAIEKKLAQQKDAEGELKIVGMAQSSHNLTFEEFKKKRIKCMVEVLRKHPTIVKKILI</sequence>
<feature type="region of interest" description="Disordered" evidence="1">
    <location>
        <begin position="528"/>
        <end position="547"/>
    </location>
</feature>
<feature type="region of interest" description="Disordered" evidence="1">
    <location>
        <begin position="47"/>
        <end position="78"/>
    </location>
</feature>
<dbReference type="AlphaFoldDB" id="A0A8I6RBT1"/>
<evidence type="ECO:0000313" key="2">
    <source>
        <dbReference type="EnsemblMetazoa" id="XP_014242268.1"/>
    </source>
</evidence>
<proteinExistence type="predicted"/>
<keyword evidence="3" id="KW-1185">Reference proteome</keyword>
<accession>A0A8I6RBT1</accession>
<dbReference type="OrthoDB" id="6625257at2759"/>
<evidence type="ECO:0000256" key="1">
    <source>
        <dbReference type="SAM" id="MobiDB-lite"/>
    </source>
</evidence>
<dbReference type="KEGG" id="clec:106662587"/>
<name>A0A8I6RBT1_CIMLE</name>
<protein>
    <submittedName>
        <fullName evidence="2">Uncharacterized protein</fullName>
    </submittedName>
</protein>
<dbReference type="RefSeq" id="XP_014242268.1">
    <property type="nucleotide sequence ID" value="XM_014386782.1"/>
</dbReference>
<dbReference type="EnsemblMetazoa" id="XM_014386782.1">
    <property type="protein sequence ID" value="XP_014242268.1"/>
    <property type="gene ID" value="LOC106662587"/>
</dbReference>
<reference evidence="2" key="1">
    <citation type="submission" date="2022-01" db="UniProtKB">
        <authorList>
            <consortium name="EnsemblMetazoa"/>
        </authorList>
    </citation>
    <scope>IDENTIFICATION</scope>
</reference>
<dbReference type="GeneID" id="106662587"/>
<dbReference type="Proteomes" id="UP000494040">
    <property type="component" value="Unassembled WGS sequence"/>
</dbReference>
<organism evidence="2 3">
    <name type="scientific">Cimex lectularius</name>
    <name type="common">Bed bug</name>
    <name type="synonym">Acanthia lectularia</name>
    <dbReference type="NCBI Taxonomy" id="79782"/>
    <lineage>
        <taxon>Eukaryota</taxon>
        <taxon>Metazoa</taxon>
        <taxon>Ecdysozoa</taxon>
        <taxon>Arthropoda</taxon>
        <taxon>Hexapoda</taxon>
        <taxon>Insecta</taxon>
        <taxon>Pterygota</taxon>
        <taxon>Neoptera</taxon>
        <taxon>Paraneoptera</taxon>
        <taxon>Hemiptera</taxon>
        <taxon>Heteroptera</taxon>
        <taxon>Panheteroptera</taxon>
        <taxon>Cimicomorpha</taxon>
        <taxon>Cimicidae</taxon>
        <taxon>Cimex</taxon>
    </lineage>
</organism>